<name>A0ABT2EKI2_9BACT</name>
<comment type="caution">
    <text evidence="1">The sequence shown here is derived from an EMBL/GenBank/DDBJ whole genome shotgun (WGS) entry which is preliminary data.</text>
</comment>
<dbReference type="EMBL" id="JANUCP010000001">
    <property type="protein sequence ID" value="MCS3918455.1"/>
    <property type="molecule type" value="Genomic_DNA"/>
</dbReference>
<gene>
    <name evidence="1" type="ORF">M2350_000852</name>
</gene>
<reference evidence="1 2" key="1">
    <citation type="submission" date="2022-08" db="EMBL/GenBank/DDBJ databases">
        <title>Bacterial and archaeal communities from various locations to study Microbial Dark Matter (Phase II).</title>
        <authorList>
            <person name="Stepanauskas R."/>
        </authorList>
    </citation>
    <scope>NUCLEOTIDE SEQUENCE [LARGE SCALE GENOMIC DNA]</scope>
    <source>
        <strain evidence="1 2">PD1</strain>
    </source>
</reference>
<evidence type="ECO:0000313" key="1">
    <source>
        <dbReference type="EMBL" id="MCS3918455.1"/>
    </source>
</evidence>
<accession>A0ABT2EKI2</accession>
<sequence length="72" mass="8302">MSITLEELVRRIEKLGSEIETLKKKQRKRKVDKKKRKEAGKAILRLGEQIGARLKGSNIALSDFALQDHSEW</sequence>
<organism evidence="1 2">
    <name type="scientific">Candidatus Fervidibacter sacchari</name>
    <dbReference type="NCBI Taxonomy" id="1448929"/>
    <lineage>
        <taxon>Bacteria</taxon>
        <taxon>Candidatus Fervidibacterota</taxon>
        <taxon>Candidatus Fervidibacter</taxon>
    </lineage>
</organism>
<evidence type="ECO:0000313" key="2">
    <source>
        <dbReference type="Proteomes" id="UP001204798"/>
    </source>
</evidence>
<dbReference type="Proteomes" id="UP001204798">
    <property type="component" value="Unassembled WGS sequence"/>
</dbReference>
<proteinExistence type="predicted"/>
<protein>
    <submittedName>
        <fullName evidence="1">Uncharacterized small protein (DUF1192 family)</fullName>
    </submittedName>
</protein>
<keyword evidence="2" id="KW-1185">Reference proteome</keyword>
<dbReference type="RefSeq" id="WP_259094245.1">
    <property type="nucleotide sequence ID" value="NZ_CP130454.1"/>
</dbReference>